<feature type="compositionally biased region" description="Basic and acidic residues" evidence="1">
    <location>
        <begin position="214"/>
        <end position="225"/>
    </location>
</feature>
<sequence length="310" mass="35092">MESKSDTAMSYQPSTPNIARTRRGNVQRPTRLTQSIRTEARLVREQEPRNRPIRAETPTNRWGSQQPRAGVRSEPRPPPQGFQSGRGRPRVAGRRLIPQNYPSTPQNAPYTVQHPPSPSVQNQLTCTHVDYVDLPAAQPMVSSQEPVSYTRPVSPQAWVSPQQQYAQATPQQYGRVQRQTPSYRVSSRTIISEYMRTPGEPQRQPSSAQGAKPKVPEAPKERQTERMSSSEMDARMLAYLIFCDEGRKTADEIFKEVIDTKNSNPTKIQMRGSKPPPWFPGYFHILNSSGDVAVAAYPQDIMQRAWKARI</sequence>
<dbReference type="AlphaFoldDB" id="A0A8K0K0X1"/>
<comment type="caution">
    <text evidence="2">The sequence shown here is derived from an EMBL/GenBank/DDBJ whole genome shotgun (WGS) entry which is preliminary data.</text>
</comment>
<name>A0A8K0K0X1_LADFU</name>
<proteinExistence type="predicted"/>
<evidence type="ECO:0000256" key="1">
    <source>
        <dbReference type="SAM" id="MobiDB-lite"/>
    </source>
</evidence>
<feature type="compositionally biased region" description="Polar residues" evidence="1">
    <location>
        <begin position="100"/>
        <end position="110"/>
    </location>
</feature>
<dbReference type="OrthoDB" id="6625615at2759"/>
<feature type="compositionally biased region" description="Polar residues" evidence="1">
    <location>
        <begin position="27"/>
        <end position="37"/>
    </location>
</feature>
<accession>A0A8K0K0X1</accession>
<feature type="compositionally biased region" description="Polar residues" evidence="1">
    <location>
        <begin position="57"/>
        <end position="67"/>
    </location>
</feature>
<gene>
    <name evidence="2" type="ORF">J437_LFUL002715</name>
</gene>
<feature type="region of interest" description="Disordered" evidence="1">
    <location>
        <begin position="1"/>
        <end position="122"/>
    </location>
</feature>
<dbReference type="EMBL" id="KZ308274">
    <property type="protein sequence ID" value="KAG8226276.1"/>
    <property type="molecule type" value="Genomic_DNA"/>
</dbReference>
<feature type="compositionally biased region" description="Basic and acidic residues" evidence="1">
    <location>
        <begin position="38"/>
        <end position="54"/>
    </location>
</feature>
<reference evidence="2" key="1">
    <citation type="submission" date="2013-04" db="EMBL/GenBank/DDBJ databases">
        <authorList>
            <person name="Qu J."/>
            <person name="Murali S.C."/>
            <person name="Bandaranaike D."/>
            <person name="Bellair M."/>
            <person name="Blankenburg K."/>
            <person name="Chao H."/>
            <person name="Dinh H."/>
            <person name="Doddapaneni H."/>
            <person name="Downs B."/>
            <person name="Dugan-Rocha S."/>
            <person name="Elkadiri S."/>
            <person name="Gnanaolivu R.D."/>
            <person name="Hernandez B."/>
            <person name="Javaid M."/>
            <person name="Jayaseelan J.C."/>
            <person name="Lee S."/>
            <person name="Li M."/>
            <person name="Ming W."/>
            <person name="Munidasa M."/>
            <person name="Muniz J."/>
            <person name="Nguyen L."/>
            <person name="Ongeri F."/>
            <person name="Osuji N."/>
            <person name="Pu L.-L."/>
            <person name="Puazo M."/>
            <person name="Qu C."/>
            <person name="Quiroz J."/>
            <person name="Raj R."/>
            <person name="Weissenberger G."/>
            <person name="Xin Y."/>
            <person name="Zou X."/>
            <person name="Han Y."/>
            <person name="Richards S."/>
            <person name="Worley K."/>
            <person name="Muzny D."/>
            <person name="Gibbs R."/>
        </authorList>
    </citation>
    <scope>NUCLEOTIDE SEQUENCE</scope>
    <source>
        <strain evidence="2">Sampled in the wild</strain>
    </source>
</reference>
<reference evidence="2" key="2">
    <citation type="submission" date="2017-10" db="EMBL/GenBank/DDBJ databases">
        <title>Ladona fulva Genome sequencing and assembly.</title>
        <authorList>
            <person name="Murali S."/>
            <person name="Richards S."/>
            <person name="Bandaranaike D."/>
            <person name="Bellair M."/>
            <person name="Blankenburg K."/>
            <person name="Chao H."/>
            <person name="Dinh H."/>
            <person name="Doddapaneni H."/>
            <person name="Dugan-Rocha S."/>
            <person name="Elkadiri S."/>
            <person name="Gnanaolivu R."/>
            <person name="Hernandez B."/>
            <person name="Skinner E."/>
            <person name="Javaid M."/>
            <person name="Lee S."/>
            <person name="Li M."/>
            <person name="Ming W."/>
            <person name="Munidasa M."/>
            <person name="Muniz J."/>
            <person name="Nguyen L."/>
            <person name="Hughes D."/>
            <person name="Osuji N."/>
            <person name="Pu L.-L."/>
            <person name="Puazo M."/>
            <person name="Qu C."/>
            <person name="Quiroz J."/>
            <person name="Raj R."/>
            <person name="Weissenberger G."/>
            <person name="Xin Y."/>
            <person name="Zou X."/>
            <person name="Han Y."/>
            <person name="Worley K."/>
            <person name="Muzny D."/>
            <person name="Gibbs R."/>
        </authorList>
    </citation>
    <scope>NUCLEOTIDE SEQUENCE</scope>
    <source>
        <strain evidence="2">Sampled in the wild</strain>
    </source>
</reference>
<dbReference type="Proteomes" id="UP000792457">
    <property type="component" value="Unassembled WGS sequence"/>
</dbReference>
<keyword evidence="3" id="KW-1185">Reference proteome</keyword>
<protein>
    <submittedName>
        <fullName evidence="2">Uncharacterized protein</fullName>
    </submittedName>
</protein>
<feature type="compositionally biased region" description="Polar residues" evidence="1">
    <location>
        <begin position="1"/>
        <end position="18"/>
    </location>
</feature>
<evidence type="ECO:0000313" key="3">
    <source>
        <dbReference type="Proteomes" id="UP000792457"/>
    </source>
</evidence>
<feature type="region of interest" description="Disordered" evidence="1">
    <location>
        <begin position="195"/>
        <end position="230"/>
    </location>
</feature>
<evidence type="ECO:0000313" key="2">
    <source>
        <dbReference type="EMBL" id="KAG8226276.1"/>
    </source>
</evidence>
<organism evidence="2 3">
    <name type="scientific">Ladona fulva</name>
    <name type="common">Scarce chaser dragonfly</name>
    <name type="synonym">Libellula fulva</name>
    <dbReference type="NCBI Taxonomy" id="123851"/>
    <lineage>
        <taxon>Eukaryota</taxon>
        <taxon>Metazoa</taxon>
        <taxon>Ecdysozoa</taxon>
        <taxon>Arthropoda</taxon>
        <taxon>Hexapoda</taxon>
        <taxon>Insecta</taxon>
        <taxon>Pterygota</taxon>
        <taxon>Palaeoptera</taxon>
        <taxon>Odonata</taxon>
        <taxon>Epiprocta</taxon>
        <taxon>Anisoptera</taxon>
        <taxon>Libelluloidea</taxon>
        <taxon>Libellulidae</taxon>
        <taxon>Ladona</taxon>
    </lineage>
</organism>